<evidence type="ECO:0000313" key="2">
    <source>
        <dbReference type="EMBL" id="CAL1582307.1"/>
    </source>
</evidence>
<keyword evidence="3" id="KW-1185">Reference proteome</keyword>
<gene>
    <name evidence="2" type="ORF">KC01_LOCUS12943</name>
</gene>
<feature type="region of interest" description="Disordered" evidence="1">
    <location>
        <begin position="75"/>
        <end position="103"/>
    </location>
</feature>
<accession>A0AAV2K2F9</accession>
<proteinExistence type="predicted"/>
<organism evidence="2 3">
    <name type="scientific">Knipowitschia caucasica</name>
    <name type="common">Caucasian dwarf goby</name>
    <name type="synonym">Pomatoschistus caucasicus</name>
    <dbReference type="NCBI Taxonomy" id="637954"/>
    <lineage>
        <taxon>Eukaryota</taxon>
        <taxon>Metazoa</taxon>
        <taxon>Chordata</taxon>
        <taxon>Craniata</taxon>
        <taxon>Vertebrata</taxon>
        <taxon>Euteleostomi</taxon>
        <taxon>Actinopterygii</taxon>
        <taxon>Neopterygii</taxon>
        <taxon>Teleostei</taxon>
        <taxon>Neoteleostei</taxon>
        <taxon>Acanthomorphata</taxon>
        <taxon>Gobiaria</taxon>
        <taxon>Gobiiformes</taxon>
        <taxon>Gobioidei</taxon>
        <taxon>Gobiidae</taxon>
        <taxon>Gobiinae</taxon>
        <taxon>Knipowitschia</taxon>
    </lineage>
</organism>
<sequence length="103" mass="11545">MVRVWGIDSCLCGSAVRDADPRVKPEVVSTSPPLQSSPIVQQIKWPSHTAIRAAPCLHSSHDQFSCIMKYSSGIKRASQQSCSRRRSQQEARTRDSSNFDKER</sequence>
<feature type="compositionally biased region" description="Basic and acidic residues" evidence="1">
    <location>
        <begin position="87"/>
        <end position="103"/>
    </location>
</feature>
<dbReference type="AlphaFoldDB" id="A0AAV2K2F9"/>
<evidence type="ECO:0000256" key="1">
    <source>
        <dbReference type="SAM" id="MobiDB-lite"/>
    </source>
</evidence>
<evidence type="ECO:0000313" key="3">
    <source>
        <dbReference type="Proteomes" id="UP001497482"/>
    </source>
</evidence>
<dbReference type="EMBL" id="OZ035837">
    <property type="protein sequence ID" value="CAL1582307.1"/>
    <property type="molecule type" value="Genomic_DNA"/>
</dbReference>
<protein>
    <submittedName>
        <fullName evidence="2">Uncharacterized protein</fullName>
    </submittedName>
</protein>
<dbReference type="Proteomes" id="UP001497482">
    <property type="component" value="Chromosome 15"/>
</dbReference>
<name>A0AAV2K2F9_KNICA</name>
<reference evidence="2 3" key="1">
    <citation type="submission" date="2024-04" db="EMBL/GenBank/DDBJ databases">
        <authorList>
            <person name="Waldvogel A.-M."/>
            <person name="Schoenle A."/>
        </authorList>
    </citation>
    <scope>NUCLEOTIDE SEQUENCE [LARGE SCALE GENOMIC DNA]</scope>
</reference>